<dbReference type="GO" id="GO:0033958">
    <property type="term" value="F:DNA-deoxyinosine glycosylase activity"/>
    <property type="evidence" value="ECO:0007669"/>
    <property type="project" value="UniProtKB-EC"/>
</dbReference>
<comment type="caution">
    <text evidence="2">The sequence shown here is derived from an EMBL/GenBank/DDBJ whole genome shotgun (WGS) entry which is preliminary data.</text>
</comment>
<dbReference type="Gene3D" id="3.40.470.10">
    <property type="entry name" value="Uracil-DNA glycosylase-like domain"/>
    <property type="match status" value="1"/>
</dbReference>
<dbReference type="OrthoDB" id="9799921at2"/>
<dbReference type="InterPro" id="IPR005122">
    <property type="entry name" value="Uracil-DNA_glycosylase-like"/>
</dbReference>
<dbReference type="NCBIfam" id="TIGR04274">
    <property type="entry name" value="hypoxanDNAglyco"/>
    <property type="match status" value="1"/>
</dbReference>
<reference evidence="2 3" key="1">
    <citation type="submission" date="2019-02" db="EMBL/GenBank/DDBJ databases">
        <title>Pedobacter sp. RP-3-21 sp. nov., isolated from Arctic soil.</title>
        <authorList>
            <person name="Dahal R.H."/>
        </authorList>
    </citation>
    <scope>NUCLEOTIDE SEQUENCE [LARGE SCALE GENOMIC DNA]</scope>
    <source>
        <strain evidence="2 3">RP-3-21</strain>
    </source>
</reference>
<dbReference type="SUPFAM" id="SSF52141">
    <property type="entry name" value="Uracil-DNA glycosylase-like"/>
    <property type="match status" value="1"/>
</dbReference>
<keyword evidence="2" id="KW-0326">Glycosidase</keyword>
<dbReference type="InterPro" id="IPR036895">
    <property type="entry name" value="Uracil-DNA_glycosylase-like_sf"/>
</dbReference>
<organism evidence="2 3">
    <name type="scientific">Pedobacter psychrodurus</name>
    <dbReference type="NCBI Taxonomy" id="2530456"/>
    <lineage>
        <taxon>Bacteria</taxon>
        <taxon>Pseudomonadati</taxon>
        <taxon>Bacteroidota</taxon>
        <taxon>Sphingobacteriia</taxon>
        <taxon>Sphingobacteriales</taxon>
        <taxon>Sphingobacteriaceae</taxon>
        <taxon>Pedobacter</taxon>
    </lineage>
</organism>
<keyword evidence="2" id="KW-0378">Hydrolase</keyword>
<dbReference type="EMBL" id="SJSO01000034">
    <property type="protein sequence ID" value="TCD16988.1"/>
    <property type="molecule type" value="Genomic_DNA"/>
</dbReference>
<dbReference type="InterPro" id="IPR026353">
    <property type="entry name" value="Hypoxan-DNA_Glyclase"/>
</dbReference>
<feature type="domain" description="Uracil-DNA glycosylase-like" evidence="1">
    <location>
        <begin position="30"/>
        <end position="178"/>
    </location>
</feature>
<protein>
    <submittedName>
        <fullName evidence="2">DNA-deoxyinosine glycosylase</fullName>
        <ecNumber evidence="2">3.2.2.15</ecNumber>
    </submittedName>
</protein>
<dbReference type="Pfam" id="PF03167">
    <property type="entry name" value="UDG"/>
    <property type="match status" value="1"/>
</dbReference>
<dbReference type="AlphaFoldDB" id="A0A4R0PJH5"/>
<dbReference type="SMART" id="SM00986">
    <property type="entry name" value="UDG"/>
    <property type="match status" value="1"/>
</dbReference>
<evidence type="ECO:0000259" key="1">
    <source>
        <dbReference type="SMART" id="SM00986"/>
    </source>
</evidence>
<name>A0A4R0PJH5_9SPHI</name>
<evidence type="ECO:0000313" key="2">
    <source>
        <dbReference type="EMBL" id="TCD16988.1"/>
    </source>
</evidence>
<accession>A0A4R0PJH5</accession>
<sequence length="183" mass="20430">MDSKKSTPEKPETAKQIIEVAEKHTKTSFAPISNISTTILILGTMPGDKSLEIGEYYGHSRNRFWKIISAITGNELPILYSDKKLLLLKSNIGIWDVAHKANRKGSLDSAIEDEEPNDLDGFIATHKKLKVIAFNGSKSQALFDKHFDRKSGIKYISLPSTSPANTGIDYNSISKQWRQLLLI</sequence>
<keyword evidence="3" id="KW-1185">Reference proteome</keyword>
<dbReference type="EC" id="3.2.2.15" evidence="2"/>
<proteinExistence type="predicted"/>
<evidence type="ECO:0000313" key="3">
    <source>
        <dbReference type="Proteomes" id="UP000293925"/>
    </source>
</evidence>
<dbReference type="CDD" id="cd10032">
    <property type="entry name" value="UDG-F6_HDG"/>
    <property type="match status" value="1"/>
</dbReference>
<dbReference type="SMART" id="SM00987">
    <property type="entry name" value="UreE_C"/>
    <property type="match status" value="1"/>
</dbReference>
<gene>
    <name evidence="2" type="ORF">EZ456_23810</name>
</gene>
<dbReference type="Proteomes" id="UP000293925">
    <property type="component" value="Unassembled WGS sequence"/>
</dbReference>